<keyword evidence="1" id="KW-0472">Membrane</keyword>
<accession>T1L456</accession>
<sequence>MIMGTILAMYQSENPLVVVLCVGLLAIVLMYIFSKIAAIYTEASINYAKYKFVKKGLDLKNKIEELKVARKKKPHSVITKESNRFTRLIEDEKWLNISCYFGSLFQTNKTMALK</sequence>
<reference evidence="3" key="1">
    <citation type="submission" date="2011-08" db="EMBL/GenBank/DDBJ databases">
        <authorList>
            <person name="Rombauts S."/>
        </authorList>
    </citation>
    <scope>NUCLEOTIDE SEQUENCE</scope>
    <source>
        <strain evidence="3">London</strain>
    </source>
</reference>
<dbReference type="HOGENOM" id="CLU_2124205_0_0_1"/>
<dbReference type="EMBL" id="CAEY01001063">
    <property type="status" value="NOT_ANNOTATED_CDS"/>
    <property type="molecule type" value="Genomic_DNA"/>
</dbReference>
<feature type="transmembrane region" description="Helical" evidence="1">
    <location>
        <begin position="15"/>
        <end position="33"/>
    </location>
</feature>
<dbReference type="Proteomes" id="UP000015104">
    <property type="component" value="Unassembled WGS sequence"/>
</dbReference>
<name>T1L456_TETUR</name>
<evidence type="ECO:0000256" key="1">
    <source>
        <dbReference type="SAM" id="Phobius"/>
    </source>
</evidence>
<organism evidence="2 3">
    <name type="scientific">Tetranychus urticae</name>
    <name type="common">Two-spotted spider mite</name>
    <dbReference type="NCBI Taxonomy" id="32264"/>
    <lineage>
        <taxon>Eukaryota</taxon>
        <taxon>Metazoa</taxon>
        <taxon>Ecdysozoa</taxon>
        <taxon>Arthropoda</taxon>
        <taxon>Chelicerata</taxon>
        <taxon>Arachnida</taxon>
        <taxon>Acari</taxon>
        <taxon>Acariformes</taxon>
        <taxon>Trombidiformes</taxon>
        <taxon>Prostigmata</taxon>
        <taxon>Eleutherengona</taxon>
        <taxon>Raphignathae</taxon>
        <taxon>Tetranychoidea</taxon>
        <taxon>Tetranychidae</taxon>
        <taxon>Tetranychus</taxon>
    </lineage>
</organism>
<dbReference type="AlphaFoldDB" id="T1L456"/>
<keyword evidence="1" id="KW-1133">Transmembrane helix</keyword>
<proteinExistence type="predicted"/>
<evidence type="ECO:0000313" key="3">
    <source>
        <dbReference type="Proteomes" id="UP000015104"/>
    </source>
</evidence>
<evidence type="ECO:0000313" key="2">
    <source>
        <dbReference type="EnsemblMetazoa" id="tetur37g00850.1"/>
    </source>
</evidence>
<keyword evidence="3" id="KW-1185">Reference proteome</keyword>
<reference evidence="2" key="2">
    <citation type="submission" date="2015-06" db="UniProtKB">
        <authorList>
            <consortium name="EnsemblMetazoa"/>
        </authorList>
    </citation>
    <scope>IDENTIFICATION</scope>
</reference>
<dbReference type="EnsemblMetazoa" id="tetur37g00850.1">
    <property type="protein sequence ID" value="tetur37g00850.1"/>
    <property type="gene ID" value="tetur37g00850"/>
</dbReference>
<keyword evidence="1" id="KW-0812">Transmembrane</keyword>
<protein>
    <submittedName>
        <fullName evidence="2">Uncharacterized protein</fullName>
    </submittedName>
</protein>